<dbReference type="Proteomes" id="UP001442841">
    <property type="component" value="Chromosome"/>
</dbReference>
<dbReference type="PROSITE" id="PS51257">
    <property type="entry name" value="PROKAR_LIPOPROTEIN"/>
    <property type="match status" value="1"/>
</dbReference>
<organism evidence="2 3">
    <name type="scientific">Ammonicoccus fulvus</name>
    <dbReference type="NCBI Taxonomy" id="3138240"/>
    <lineage>
        <taxon>Bacteria</taxon>
        <taxon>Bacillati</taxon>
        <taxon>Actinomycetota</taxon>
        <taxon>Actinomycetes</taxon>
        <taxon>Propionibacteriales</taxon>
        <taxon>Propionibacteriaceae</taxon>
        <taxon>Ammonicoccus</taxon>
    </lineage>
</organism>
<dbReference type="RefSeq" id="WP_425309312.1">
    <property type="nucleotide sequence ID" value="NZ_CP154795.1"/>
</dbReference>
<sequence>MIATIIRAAGTGSAVAAALVVTACSQSVEVTRAGGHPAEVQAQELLEIALTSDCETTVDHYIGTYTDDPVQREIYRRAHIDLCESDRVREALEPRQWHCAAAIFERERVSVECRPSTHSTVVVPFAYRTPDHFRGENTSISWGSIRLS</sequence>
<gene>
    <name evidence="2" type="ORF">AADG42_11240</name>
</gene>
<feature type="signal peptide" evidence="1">
    <location>
        <begin position="1"/>
        <end position="16"/>
    </location>
</feature>
<proteinExistence type="predicted"/>
<protein>
    <recommendedName>
        <fullName evidence="4">Lipoprotein</fullName>
    </recommendedName>
</protein>
<keyword evidence="1" id="KW-0732">Signal</keyword>
<evidence type="ECO:0008006" key="4">
    <source>
        <dbReference type="Google" id="ProtNLM"/>
    </source>
</evidence>
<evidence type="ECO:0000313" key="2">
    <source>
        <dbReference type="EMBL" id="XAN07854.1"/>
    </source>
</evidence>
<accession>A0ABZ3FRX6</accession>
<evidence type="ECO:0000313" key="3">
    <source>
        <dbReference type="Proteomes" id="UP001442841"/>
    </source>
</evidence>
<feature type="chain" id="PRO_5047472051" description="Lipoprotein" evidence="1">
    <location>
        <begin position="17"/>
        <end position="148"/>
    </location>
</feature>
<name>A0ABZ3FRX6_9ACTN</name>
<reference evidence="2 3" key="1">
    <citation type="submission" date="2024-04" db="EMBL/GenBank/DDBJ databases">
        <title>Isolation of an actinomycete strain from pig manure.</title>
        <authorList>
            <person name="Gong T."/>
            <person name="Yu Z."/>
            <person name="An M."/>
            <person name="Wei C."/>
            <person name="Yang W."/>
            <person name="Liu L."/>
        </authorList>
    </citation>
    <scope>NUCLEOTIDE SEQUENCE [LARGE SCALE GENOMIC DNA]</scope>
    <source>
        <strain evidence="2 3">ZF39</strain>
    </source>
</reference>
<dbReference type="EMBL" id="CP154795">
    <property type="protein sequence ID" value="XAN07854.1"/>
    <property type="molecule type" value="Genomic_DNA"/>
</dbReference>
<evidence type="ECO:0000256" key="1">
    <source>
        <dbReference type="SAM" id="SignalP"/>
    </source>
</evidence>
<keyword evidence="3" id="KW-1185">Reference proteome</keyword>